<dbReference type="PANTHER" id="PTHR30055:SF146">
    <property type="entry name" value="HTH-TYPE TRANSCRIPTIONAL DUAL REGULATOR CECR"/>
    <property type="match status" value="1"/>
</dbReference>
<dbReference type="Gene3D" id="1.10.357.10">
    <property type="entry name" value="Tetracycline Repressor, domain 2"/>
    <property type="match status" value="1"/>
</dbReference>
<protein>
    <submittedName>
        <fullName evidence="4">TetR family transcriptional regulator</fullName>
    </submittedName>
</protein>
<comment type="caution">
    <text evidence="4">The sequence shown here is derived from an EMBL/GenBank/DDBJ whole genome shotgun (WGS) entry which is preliminary data.</text>
</comment>
<dbReference type="Proteomes" id="UP000282454">
    <property type="component" value="Unassembled WGS sequence"/>
</dbReference>
<keyword evidence="1 2" id="KW-0238">DNA-binding</keyword>
<dbReference type="InterPro" id="IPR039536">
    <property type="entry name" value="TetR_C_Proteobacteria"/>
</dbReference>
<name>A0A421B0U2_9PSEU</name>
<evidence type="ECO:0000313" key="4">
    <source>
        <dbReference type="EMBL" id="RLK58029.1"/>
    </source>
</evidence>
<dbReference type="InterPro" id="IPR001647">
    <property type="entry name" value="HTH_TetR"/>
</dbReference>
<comment type="caution">
    <text evidence="2">Lacks conserved residue(s) required for the propagation of feature annotation.</text>
</comment>
<dbReference type="GO" id="GO:0000976">
    <property type="term" value="F:transcription cis-regulatory region binding"/>
    <property type="evidence" value="ECO:0007669"/>
    <property type="project" value="TreeGrafter"/>
</dbReference>
<dbReference type="SUPFAM" id="SSF46689">
    <property type="entry name" value="Homeodomain-like"/>
    <property type="match status" value="1"/>
</dbReference>
<dbReference type="AlphaFoldDB" id="A0A421B0U2"/>
<evidence type="ECO:0000313" key="5">
    <source>
        <dbReference type="Proteomes" id="UP000282454"/>
    </source>
</evidence>
<organism evidence="4 5">
    <name type="scientific">Actinokineospora cianjurensis</name>
    <dbReference type="NCBI Taxonomy" id="585224"/>
    <lineage>
        <taxon>Bacteria</taxon>
        <taxon>Bacillati</taxon>
        <taxon>Actinomycetota</taxon>
        <taxon>Actinomycetes</taxon>
        <taxon>Pseudonocardiales</taxon>
        <taxon>Pseudonocardiaceae</taxon>
        <taxon>Actinokineospora</taxon>
    </lineage>
</organism>
<dbReference type="InterPro" id="IPR009057">
    <property type="entry name" value="Homeodomain-like_sf"/>
</dbReference>
<reference evidence="4 5" key="1">
    <citation type="submission" date="2018-10" db="EMBL/GenBank/DDBJ databases">
        <title>Genomic Encyclopedia of Archaeal and Bacterial Type Strains, Phase II (KMG-II): from individual species to whole genera.</title>
        <authorList>
            <person name="Goeker M."/>
        </authorList>
    </citation>
    <scope>NUCLEOTIDE SEQUENCE [LARGE SCALE GENOMIC DNA]</scope>
    <source>
        <strain evidence="4 5">DSM 45657</strain>
    </source>
</reference>
<sequence length="163" mass="17289">MQAIAAAAGSSKESLYSWFGNRTGLLTELVQRQADTVNAAVTAALDVPGALDSRLTAIAEGLLTLLLSPSALAINRAAMSDPDLAALVLQHGRHTTGPLIESYLAANGIPNPQDSFRLLYGLLVRDHHIRCLLGETPPTPPHLHTIAKTAVDHFLTLVPTSTR</sequence>
<dbReference type="PROSITE" id="PS50977">
    <property type="entry name" value="HTH_TETR_2"/>
    <property type="match status" value="1"/>
</dbReference>
<dbReference type="Gene3D" id="1.10.10.60">
    <property type="entry name" value="Homeodomain-like"/>
    <property type="match status" value="1"/>
</dbReference>
<evidence type="ECO:0000259" key="3">
    <source>
        <dbReference type="PROSITE" id="PS50977"/>
    </source>
</evidence>
<accession>A0A421B0U2</accession>
<feature type="domain" description="HTH tetR-type" evidence="3">
    <location>
        <begin position="1"/>
        <end position="37"/>
    </location>
</feature>
<gene>
    <name evidence="4" type="ORF">CLV68_4121</name>
</gene>
<evidence type="ECO:0000256" key="1">
    <source>
        <dbReference type="ARBA" id="ARBA00023125"/>
    </source>
</evidence>
<dbReference type="EMBL" id="RCDD01000003">
    <property type="protein sequence ID" value="RLK58029.1"/>
    <property type="molecule type" value="Genomic_DNA"/>
</dbReference>
<dbReference type="GO" id="GO:0003700">
    <property type="term" value="F:DNA-binding transcription factor activity"/>
    <property type="evidence" value="ECO:0007669"/>
    <property type="project" value="TreeGrafter"/>
</dbReference>
<keyword evidence="5" id="KW-1185">Reference proteome</keyword>
<evidence type="ECO:0000256" key="2">
    <source>
        <dbReference type="PROSITE-ProRule" id="PRU00335"/>
    </source>
</evidence>
<dbReference type="Pfam" id="PF14246">
    <property type="entry name" value="TetR_C_7"/>
    <property type="match status" value="1"/>
</dbReference>
<dbReference type="PANTHER" id="PTHR30055">
    <property type="entry name" value="HTH-TYPE TRANSCRIPTIONAL REGULATOR RUTR"/>
    <property type="match status" value="1"/>
</dbReference>
<proteinExistence type="predicted"/>
<dbReference type="InterPro" id="IPR050109">
    <property type="entry name" value="HTH-type_TetR-like_transc_reg"/>
</dbReference>